<dbReference type="SMART" id="SM01234">
    <property type="entry name" value="Haemolytic"/>
    <property type="match status" value="1"/>
</dbReference>
<comment type="caution">
    <text evidence="1">The sequence shown here is derived from an EMBL/GenBank/DDBJ whole genome shotgun (WGS) entry which is preliminary data.</text>
</comment>
<dbReference type="NCBIfam" id="TIGR00278">
    <property type="entry name" value="membrane protein insertion efficiency factor YidD"/>
    <property type="match status" value="1"/>
</dbReference>
<dbReference type="PANTHER" id="PTHR33383:SF1">
    <property type="entry name" value="MEMBRANE PROTEIN INSERTION EFFICIENCY FACTOR-RELATED"/>
    <property type="match status" value="1"/>
</dbReference>
<dbReference type="AlphaFoldDB" id="A0A2V3IF89"/>
<sequence length="95" mass="10468">MLTIKQERGVAKAASAAMLSILAFYRKNITDIMPPNCRFVPSCSKYMVEAIETYGAWRGFILSAWRVIRCNPTGGAGYDPVQWPPVGYKAGSFSS</sequence>
<proteinExistence type="inferred from homology"/>
<dbReference type="HAMAP" id="MF_00386">
    <property type="entry name" value="UPF0161_YidD"/>
    <property type="match status" value="1"/>
</dbReference>
<dbReference type="Proteomes" id="UP000247409">
    <property type="component" value="Unassembled WGS sequence"/>
</dbReference>
<protein>
    <recommendedName>
        <fullName evidence="3">Membrane protein insertion efficiency factor</fullName>
    </recommendedName>
</protein>
<evidence type="ECO:0000313" key="2">
    <source>
        <dbReference type="Proteomes" id="UP000247409"/>
    </source>
</evidence>
<dbReference type="STRING" id="448386.A0A2V3IF89"/>
<dbReference type="PANTHER" id="PTHR33383">
    <property type="entry name" value="MEMBRANE PROTEIN INSERTION EFFICIENCY FACTOR-RELATED"/>
    <property type="match status" value="1"/>
</dbReference>
<dbReference type="EMBL" id="NBIV01000261">
    <property type="protein sequence ID" value="PXF40755.1"/>
    <property type="molecule type" value="Genomic_DNA"/>
</dbReference>
<dbReference type="InterPro" id="IPR002696">
    <property type="entry name" value="Membr_insert_effic_factor_YidD"/>
</dbReference>
<name>A0A2V3IF89_9FLOR</name>
<accession>A0A2V3IF89</accession>
<keyword evidence="2" id="KW-1185">Reference proteome</keyword>
<dbReference type="OrthoDB" id="1798at2759"/>
<evidence type="ECO:0008006" key="3">
    <source>
        <dbReference type="Google" id="ProtNLM"/>
    </source>
</evidence>
<gene>
    <name evidence="1" type="ORF">BWQ96_09517</name>
</gene>
<reference evidence="1 2" key="1">
    <citation type="journal article" date="2018" name="Mol. Biol. Evol.">
        <title>Analysis of the draft genome of the red seaweed Gracilariopsis chorda provides insights into genome size evolution in Rhodophyta.</title>
        <authorList>
            <person name="Lee J."/>
            <person name="Yang E.C."/>
            <person name="Graf L."/>
            <person name="Yang J.H."/>
            <person name="Qiu H."/>
            <person name="Zel Zion U."/>
            <person name="Chan C.X."/>
            <person name="Stephens T.G."/>
            <person name="Weber A.P.M."/>
            <person name="Boo G.H."/>
            <person name="Boo S.M."/>
            <person name="Kim K.M."/>
            <person name="Shin Y."/>
            <person name="Jung M."/>
            <person name="Lee S.J."/>
            <person name="Yim H.S."/>
            <person name="Lee J.H."/>
            <person name="Bhattacharya D."/>
            <person name="Yoon H.S."/>
        </authorList>
    </citation>
    <scope>NUCLEOTIDE SEQUENCE [LARGE SCALE GENOMIC DNA]</scope>
    <source>
        <strain evidence="1 2">SKKU-2015</strain>
        <tissue evidence="1">Whole body</tissue>
    </source>
</reference>
<organism evidence="1 2">
    <name type="scientific">Gracilariopsis chorda</name>
    <dbReference type="NCBI Taxonomy" id="448386"/>
    <lineage>
        <taxon>Eukaryota</taxon>
        <taxon>Rhodophyta</taxon>
        <taxon>Florideophyceae</taxon>
        <taxon>Rhodymeniophycidae</taxon>
        <taxon>Gracilariales</taxon>
        <taxon>Gracilariaceae</taxon>
        <taxon>Gracilariopsis</taxon>
    </lineage>
</organism>
<evidence type="ECO:0000313" key="1">
    <source>
        <dbReference type="EMBL" id="PXF40755.1"/>
    </source>
</evidence>
<dbReference type="Pfam" id="PF01809">
    <property type="entry name" value="YidD"/>
    <property type="match status" value="1"/>
</dbReference>